<feature type="compositionally biased region" description="Basic and acidic residues" evidence="1">
    <location>
        <begin position="87"/>
        <end position="103"/>
    </location>
</feature>
<name>A0A6T6FYD2_9STRA</name>
<feature type="compositionally biased region" description="Basic residues" evidence="1">
    <location>
        <begin position="105"/>
        <end position="114"/>
    </location>
</feature>
<feature type="transmembrane region" description="Helical" evidence="2">
    <location>
        <begin position="24"/>
        <end position="41"/>
    </location>
</feature>
<dbReference type="EMBL" id="HBEF01013166">
    <property type="protein sequence ID" value="CAD8336146.1"/>
    <property type="molecule type" value="Transcribed_RNA"/>
</dbReference>
<evidence type="ECO:0000256" key="2">
    <source>
        <dbReference type="SAM" id="Phobius"/>
    </source>
</evidence>
<keyword evidence="2" id="KW-0472">Membrane</keyword>
<keyword evidence="2" id="KW-0812">Transmembrane</keyword>
<dbReference type="AlphaFoldDB" id="A0A6T6FYD2"/>
<sequence length="168" mass="18172">MSSSSTTTTNTNAGGNVFLTTENLAFSLPLILVCSLGAFFTYVPLKYGAPILGVVGLLIYAKMQIKTIQDKKLQNMDAKAMDDIARELQGDDSGKDEKAEAKAKLQAKKKHHLQQRLAAEKRKEEKQAAKNKSKPQGKGKKKGGDDDDDDGDLAVFAKGSRASGKKKK</sequence>
<protein>
    <submittedName>
        <fullName evidence="3">Uncharacterized protein</fullName>
    </submittedName>
</protein>
<keyword evidence="2" id="KW-1133">Transmembrane helix</keyword>
<evidence type="ECO:0000313" key="3">
    <source>
        <dbReference type="EMBL" id="CAD8336146.1"/>
    </source>
</evidence>
<evidence type="ECO:0000313" key="4">
    <source>
        <dbReference type="EMBL" id="CAD8336147.1"/>
    </source>
</evidence>
<feature type="compositionally biased region" description="Basic and acidic residues" evidence="1">
    <location>
        <begin position="118"/>
        <end position="128"/>
    </location>
</feature>
<gene>
    <name evidence="3" type="ORF">CAUS1442_LOCUS8274</name>
    <name evidence="4" type="ORF">CAUS1442_LOCUS8275</name>
</gene>
<accession>A0A6T6FYD2</accession>
<proteinExistence type="predicted"/>
<feature type="region of interest" description="Disordered" evidence="1">
    <location>
        <begin position="87"/>
        <end position="168"/>
    </location>
</feature>
<feature type="transmembrane region" description="Helical" evidence="2">
    <location>
        <begin position="47"/>
        <end position="63"/>
    </location>
</feature>
<reference evidence="3" key="1">
    <citation type="submission" date="2021-01" db="EMBL/GenBank/DDBJ databases">
        <authorList>
            <person name="Corre E."/>
            <person name="Pelletier E."/>
            <person name="Niang G."/>
            <person name="Scheremetjew M."/>
            <person name="Finn R."/>
            <person name="Kale V."/>
            <person name="Holt S."/>
            <person name="Cochrane G."/>
            <person name="Meng A."/>
            <person name="Brown T."/>
            <person name="Cohen L."/>
        </authorList>
    </citation>
    <scope>NUCLEOTIDE SEQUENCE</scope>
    <source>
        <strain evidence="3">CCMP3328</strain>
    </source>
</reference>
<dbReference type="EMBL" id="HBEF01013167">
    <property type="protein sequence ID" value="CAD8336147.1"/>
    <property type="molecule type" value="Transcribed_RNA"/>
</dbReference>
<feature type="compositionally biased region" description="Basic residues" evidence="1">
    <location>
        <begin position="129"/>
        <end position="141"/>
    </location>
</feature>
<evidence type="ECO:0000256" key="1">
    <source>
        <dbReference type="SAM" id="MobiDB-lite"/>
    </source>
</evidence>
<organism evidence="3">
    <name type="scientific">Craspedostauros australis</name>
    <dbReference type="NCBI Taxonomy" id="1486917"/>
    <lineage>
        <taxon>Eukaryota</taxon>
        <taxon>Sar</taxon>
        <taxon>Stramenopiles</taxon>
        <taxon>Ochrophyta</taxon>
        <taxon>Bacillariophyta</taxon>
        <taxon>Bacillariophyceae</taxon>
        <taxon>Bacillariophycidae</taxon>
        <taxon>Naviculales</taxon>
        <taxon>Naviculaceae</taxon>
        <taxon>Craspedostauros</taxon>
    </lineage>
</organism>